<dbReference type="AlphaFoldDB" id="A0A371CQ26"/>
<evidence type="ECO:0000313" key="1">
    <source>
        <dbReference type="EMBL" id="RDX42371.1"/>
    </source>
</evidence>
<name>A0A371CQ26_9APHY</name>
<sequence>MFDHSVRTTSHLSPRTSCATKAIDVLPLYVASTYGTRITQDRERLASCLPGKVLEPRTCRRGIWQRFFKLVHRRTRLSGRTTREQMLADLVRFSYIGLQNAKVLLCNRPFVRLVGIPARLLLSARLLPSTAVLLRSGPVAQAYHQLGVLGSVLSGTTAGSSTLLILPPWIRSGFRSTAPHRSVGRPGSAFACTASQTSFLVFAPSHPGCNVALHIPVL</sequence>
<organism evidence="1 2">
    <name type="scientific">Lentinus brumalis</name>
    <dbReference type="NCBI Taxonomy" id="2498619"/>
    <lineage>
        <taxon>Eukaryota</taxon>
        <taxon>Fungi</taxon>
        <taxon>Dikarya</taxon>
        <taxon>Basidiomycota</taxon>
        <taxon>Agaricomycotina</taxon>
        <taxon>Agaricomycetes</taxon>
        <taxon>Polyporales</taxon>
        <taxon>Polyporaceae</taxon>
        <taxon>Lentinus</taxon>
    </lineage>
</organism>
<accession>A0A371CQ26</accession>
<proteinExistence type="predicted"/>
<protein>
    <submittedName>
        <fullName evidence="1">Uncharacterized protein</fullName>
    </submittedName>
</protein>
<gene>
    <name evidence="1" type="ORF">OH76DRAFT_112098</name>
</gene>
<dbReference type="EMBL" id="KZ857486">
    <property type="protein sequence ID" value="RDX42371.1"/>
    <property type="molecule type" value="Genomic_DNA"/>
</dbReference>
<dbReference type="Proteomes" id="UP000256964">
    <property type="component" value="Unassembled WGS sequence"/>
</dbReference>
<keyword evidence="2" id="KW-1185">Reference proteome</keyword>
<reference evidence="1 2" key="1">
    <citation type="journal article" date="2018" name="Biotechnol. Biofuels">
        <title>Integrative visual omics of the white-rot fungus Polyporus brumalis exposes the biotechnological potential of its oxidative enzymes for delignifying raw plant biomass.</title>
        <authorList>
            <person name="Miyauchi S."/>
            <person name="Rancon A."/>
            <person name="Drula E."/>
            <person name="Hage H."/>
            <person name="Chaduli D."/>
            <person name="Favel A."/>
            <person name="Grisel S."/>
            <person name="Henrissat B."/>
            <person name="Herpoel-Gimbert I."/>
            <person name="Ruiz-Duenas F.J."/>
            <person name="Chevret D."/>
            <person name="Hainaut M."/>
            <person name="Lin J."/>
            <person name="Wang M."/>
            <person name="Pangilinan J."/>
            <person name="Lipzen A."/>
            <person name="Lesage-Meessen L."/>
            <person name="Navarro D."/>
            <person name="Riley R."/>
            <person name="Grigoriev I.V."/>
            <person name="Zhou S."/>
            <person name="Raouche S."/>
            <person name="Rosso M.N."/>
        </authorList>
    </citation>
    <scope>NUCLEOTIDE SEQUENCE [LARGE SCALE GENOMIC DNA]</scope>
    <source>
        <strain evidence="1 2">BRFM 1820</strain>
    </source>
</reference>
<evidence type="ECO:0000313" key="2">
    <source>
        <dbReference type="Proteomes" id="UP000256964"/>
    </source>
</evidence>